<proteinExistence type="predicted"/>
<protein>
    <submittedName>
        <fullName evidence="2">Uncharacterized protein</fullName>
    </submittedName>
</protein>
<keyword evidence="1" id="KW-1133">Transmembrane helix</keyword>
<feature type="transmembrane region" description="Helical" evidence="1">
    <location>
        <begin position="6"/>
        <end position="23"/>
    </location>
</feature>
<accession>A0AB37HKD4</accession>
<sequence>MKLIRVFIFILIVLLLVWFIYFLKTGDLFLKDSYFTKERAYQAWVNENRRTELSSEFLKNAKKIEPTDKQLLILAGENKIYQLRFWKEFFLWRGPSVYRIDDEDLKNMEEKDIEYDLHFNCVATAITENSNITKVKIGENEADLLPLTPYFNEAKNLKMWFLNIQPDALDCQGPSGKTFIFYDKNGEVIKKIEDN</sequence>
<evidence type="ECO:0000313" key="3">
    <source>
        <dbReference type="Proteomes" id="UP000595512"/>
    </source>
</evidence>
<evidence type="ECO:0000313" key="2">
    <source>
        <dbReference type="EMBL" id="QQX25832.1"/>
    </source>
</evidence>
<dbReference type="AlphaFoldDB" id="A0AB37HKD4"/>
<keyword evidence="1" id="KW-0472">Membrane</keyword>
<dbReference type="EMBL" id="CP066701">
    <property type="protein sequence ID" value="QQX25832.1"/>
    <property type="molecule type" value="Genomic_DNA"/>
</dbReference>
<keyword evidence="1" id="KW-0812">Transmembrane</keyword>
<gene>
    <name evidence="2" type="ORF">JGZ69_02365</name>
</gene>
<dbReference type="Proteomes" id="UP000595512">
    <property type="component" value="Chromosome"/>
</dbReference>
<organism evidence="2 3">
    <name type="scientific">Heyndrickxia sporothermodurans</name>
    <dbReference type="NCBI Taxonomy" id="46224"/>
    <lineage>
        <taxon>Bacteria</taxon>
        <taxon>Bacillati</taxon>
        <taxon>Bacillota</taxon>
        <taxon>Bacilli</taxon>
        <taxon>Bacillales</taxon>
        <taxon>Bacillaceae</taxon>
        <taxon>Heyndrickxia</taxon>
    </lineage>
</organism>
<dbReference type="RefSeq" id="WP_107921435.1">
    <property type="nucleotide sequence ID" value="NZ_CP066701.1"/>
</dbReference>
<name>A0AB37HKD4_9BACI</name>
<reference evidence="2 3" key="1">
    <citation type="submission" date="2020-12" db="EMBL/GenBank/DDBJ databases">
        <title>Taxonomic evaluation of the Bacillus sporothermodurans group of bacteria based on whole genome sequences.</title>
        <authorList>
            <person name="Fiedler G."/>
            <person name="Herbstmann A.-D."/>
            <person name="Doll E."/>
            <person name="Wenning M."/>
            <person name="Brinks E."/>
            <person name="Kabisch J."/>
            <person name="Breitenwieser F."/>
            <person name="Lappann M."/>
            <person name="Boehnlein C."/>
            <person name="Franz C."/>
        </authorList>
    </citation>
    <scope>NUCLEOTIDE SEQUENCE [LARGE SCALE GENOMIC DNA]</scope>
    <source>
        <strain evidence="2 3">DSM 10599</strain>
    </source>
</reference>
<evidence type="ECO:0000256" key="1">
    <source>
        <dbReference type="SAM" id="Phobius"/>
    </source>
</evidence>
<dbReference type="KEGG" id="hspo:JGZ69_02365"/>